<dbReference type="GO" id="GO:0030145">
    <property type="term" value="F:manganese ion binding"/>
    <property type="evidence" value="ECO:0007669"/>
    <property type="project" value="InterPro"/>
</dbReference>
<dbReference type="InterPro" id="IPR052433">
    <property type="entry name" value="X-Pro_dipept-like"/>
</dbReference>
<evidence type="ECO:0000256" key="1">
    <source>
        <dbReference type="ARBA" id="ARBA00001936"/>
    </source>
</evidence>
<evidence type="ECO:0000256" key="3">
    <source>
        <dbReference type="ARBA" id="ARBA00022723"/>
    </source>
</evidence>
<dbReference type="Pfam" id="PF00557">
    <property type="entry name" value="Peptidase_M24"/>
    <property type="match status" value="1"/>
</dbReference>
<evidence type="ECO:0000259" key="6">
    <source>
        <dbReference type="SMART" id="SM01011"/>
    </source>
</evidence>
<dbReference type="VEuPathDB" id="FungiDB:MELLADRAFT_106686"/>
<dbReference type="GO" id="GO:0070006">
    <property type="term" value="F:metalloaminopeptidase activity"/>
    <property type="evidence" value="ECO:0007669"/>
    <property type="project" value="InterPro"/>
</dbReference>
<dbReference type="Proteomes" id="UP000001072">
    <property type="component" value="Unassembled WGS sequence"/>
</dbReference>
<dbReference type="InParanoid" id="F4RMB1"/>
<dbReference type="PANTHER" id="PTHR43226:SF1">
    <property type="entry name" value="XAA-PRO DIPEPTIDASE"/>
    <property type="match status" value="1"/>
</dbReference>
<keyword evidence="4" id="KW-0378">Hydrolase</keyword>
<dbReference type="InterPro" id="IPR036005">
    <property type="entry name" value="Creatinase/aminopeptidase-like"/>
</dbReference>
<dbReference type="GO" id="GO:0006508">
    <property type="term" value="P:proteolysis"/>
    <property type="evidence" value="ECO:0007669"/>
    <property type="project" value="TreeGrafter"/>
</dbReference>
<dbReference type="GeneID" id="18922968"/>
<dbReference type="RefSeq" id="XP_007410228.1">
    <property type="nucleotide sequence ID" value="XM_007410166.1"/>
</dbReference>
<accession>F4RMB1</accession>
<dbReference type="eggNOG" id="KOG2737">
    <property type="taxonomic scope" value="Eukaryota"/>
</dbReference>
<dbReference type="SUPFAM" id="SSF55920">
    <property type="entry name" value="Creatinase/aminopeptidase"/>
    <property type="match status" value="1"/>
</dbReference>
<dbReference type="KEGG" id="mlr:MELLADRAFT_106686"/>
<dbReference type="HOGENOM" id="CLU_017266_1_2_1"/>
<organism evidence="8">
    <name type="scientific">Melampsora larici-populina (strain 98AG31 / pathotype 3-4-7)</name>
    <name type="common">Poplar leaf rust fungus</name>
    <dbReference type="NCBI Taxonomy" id="747676"/>
    <lineage>
        <taxon>Eukaryota</taxon>
        <taxon>Fungi</taxon>
        <taxon>Dikarya</taxon>
        <taxon>Basidiomycota</taxon>
        <taxon>Pucciniomycotina</taxon>
        <taxon>Pucciniomycetes</taxon>
        <taxon>Pucciniales</taxon>
        <taxon>Melampsoraceae</taxon>
        <taxon>Melampsora</taxon>
    </lineage>
</organism>
<proteinExistence type="inferred from homology"/>
<sequence>MYNIIIRVDALLFCQNLKVVNRNDVTKNFILAKMIYPSRKHAAKVFERLLKIDHKIRPVIYLESNRTCCRDDTDRELSFHQEANFMYLTGAKDLRGGSVVINLLPEFDHQTEEKVKPENIFTTLFIPNLDPDEVMWCGLPPKPEDLLKLLPNLNEVKYQDQLSSHLNQLIKPHSILVLPNSKSDVKGFELNPSANLLKALHQSRTIKTEEEIQIMKLANQISSQAHETVMKSSSKEKFKSETDAELIFVNECKRLGSNHQAYLPIFGHGINAGTLHYVNNDEKISESFDGLLLMDAGCEMMGYASDITRTIPLSSNGKFNNQCKEIYEIVLEMQEKAIEIIAPGVDWNEIQILMHKIAAKGLLKLGILQNLTIDECYEGGHVIPFFPHGIGHFLGLDTHDVDGLPNGKSTLNPAFKYLRLQRTLEVGNVVTVEPGIYFNKFLLEPFKESKFINHELLKKYMNVGGIRIEDNVVVREKGCENLTTAVKSVEDIERLCGGRS</sequence>
<protein>
    <submittedName>
        <fullName evidence="7">Xaa-Pro dipeptidase</fullName>
    </submittedName>
</protein>
<name>F4RMB1_MELLP</name>
<evidence type="ECO:0000256" key="2">
    <source>
        <dbReference type="ARBA" id="ARBA00008766"/>
    </source>
</evidence>
<dbReference type="Gene3D" id="3.90.230.10">
    <property type="entry name" value="Creatinase/methionine aminopeptidase superfamily"/>
    <property type="match status" value="1"/>
</dbReference>
<dbReference type="PANTHER" id="PTHR43226">
    <property type="entry name" value="XAA-PRO AMINOPEPTIDASE 3"/>
    <property type="match status" value="1"/>
</dbReference>
<comment type="cofactor">
    <cofactor evidence="1">
        <name>Mn(2+)</name>
        <dbReference type="ChEBI" id="CHEBI:29035"/>
    </cofactor>
</comment>
<dbReference type="Pfam" id="PF05195">
    <property type="entry name" value="AMP_N"/>
    <property type="match status" value="1"/>
</dbReference>
<dbReference type="AlphaFoldDB" id="F4RMB1"/>
<gene>
    <name evidence="7" type="ORF">MELLADRAFT_106686</name>
</gene>
<dbReference type="SMART" id="SM01011">
    <property type="entry name" value="AMP_N"/>
    <property type="match status" value="1"/>
</dbReference>
<dbReference type="Gene3D" id="3.40.350.10">
    <property type="entry name" value="Creatinase/prolidase N-terminal domain"/>
    <property type="match status" value="1"/>
</dbReference>
<dbReference type="SUPFAM" id="SSF53092">
    <property type="entry name" value="Creatinase/prolidase N-terminal domain"/>
    <property type="match status" value="1"/>
</dbReference>
<evidence type="ECO:0000313" key="8">
    <source>
        <dbReference type="Proteomes" id="UP000001072"/>
    </source>
</evidence>
<feature type="domain" description="Aminopeptidase P N-terminal" evidence="6">
    <location>
        <begin position="36"/>
        <end position="184"/>
    </location>
</feature>
<dbReference type="STRING" id="747676.F4RMB1"/>
<dbReference type="InterPro" id="IPR007865">
    <property type="entry name" value="Aminopep_P_N"/>
</dbReference>
<keyword evidence="3" id="KW-0479">Metal-binding</keyword>
<dbReference type="OrthoDB" id="10261878at2759"/>
<dbReference type="CDD" id="cd01087">
    <property type="entry name" value="Prolidase"/>
    <property type="match status" value="1"/>
</dbReference>
<evidence type="ECO:0000256" key="4">
    <source>
        <dbReference type="ARBA" id="ARBA00022801"/>
    </source>
</evidence>
<evidence type="ECO:0000313" key="7">
    <source>
        <dbReference type="EMBL" id="EGG06394.1"/>
    </source>
</evidence>
<dbReference type="EMBL" id="GL883108">
    <property type="protein sequence ID" value="EGG06394.1"/>
    <property type="molecule type" value="Genomic_DNA"/>
</dbReference>
<reference evidence="8" key="1">
    <citation type="journal article" date="2011" name="Proc. Natl. Acad. Sci. U.S.A.">
        <title>Obligate biotrophy features unraveled by the genomic analysis of rust fungi.</title>
        <authorList>
            <person name="Duplessis S."/>
            <person name="Cuomo C.A."/>
            <person name="Lin Y.-C."/>
            <person name="Aerts A."/>
            <person name="Tisserant E."/>
            <person name="Veneault-Fourrey C."/>
            <person name="Joly D.L."/>
            <person name="Hacquard S."/>
            <person name="Amselem J."/>
            <person name="Cantarel B.L."/>
            <person name="Chiu R."/>
            <person name="Coutinho P.M."/>
            <person name="Feau N."/>
            <person name="Field M."/>
            <person name="Frey P."/>
            <person name="Gelhaye E."/>
            <person name="Goldberg J."/>
            <person name="Grabherr M.G."/>
            <person name="Kodira C.D."/>
            <person name="Kohler A."/>
            <person name="Kuees U."/>
            <person name="Lindquist E.A."/>
            <person name="Lucas S.M."/>
            <person name="Mago R."/>
            <person name="Mauceli E."/>
            <person name="Morin E."/>
            <person name="Murat C."/>
            <person name="Pangilinan J.L."/>
            <person name="Park R."/>
            <person name="Pearson M."/>
            <person name="Quesneville H."/>
            <person name="Rouhier N."/>
            <person name="Sakthikumar S."/>
            <person name="Salamov A.A."/>
            <person name="Schmutz J."/>
            <person name="Selles B."/>
            <person name="Shapiro H."/>
            <person name="Tanguay P."/>
            <person name="Tuskan G.A."/>
            <person name="Henrissat B."/>
            <person name="Van de Peer Y."/>
            <person name="Rouze P."/>
            <person name="Ellis J.G."/>
            <person name="Dodds P.N."/>
            <person name="Schein J.E."/>
            <person name="Zhong S."/>
            <person name="Hamelin R.C."/>
            <person name="Grigoriev I.V."/>
            <person name="Szabo L.J."/>
            <person name="Martin F."/>
        </authorList>
    </citation>
    <scope>NUCLEOTIDE SEQUENCE [LARGE SCALE GENOMIC DNA]</scope>
    <source>
        <strain evidence="8">98AG31 / pathotype 3-4-7</strain>
    </source>
</reference>
<comment type="similarity">
    <text evidence="2">Belongs to the peptidase M24B family.</text>
</comment>
<keyword evidence="5" id="KW-0464">Manganese</keyword>
<evidence type="ECO:0000256" key="5">
    <source>
        <dbReference type="ARBA" id="ARBA00023211"/>
    </source>
</evidence>
<dbReference type="InterPro" id="IPR000994">
    <property type="entry name" value="Pept_M24"/>
</dbReference>
<dbReference type="InterPro" id="IPR029149">
    <property type="entry name" value="Creatin/AminoP/Spt16_N"/>
</dbReference>
<keyword evidence="8" id="KW-1185">Reference proteome</keyword>